<keyword evidence="5" id="KW-0333">Golgi apparatus</keyword>
<evidence type="ECO:0000313" key="8">
    <source>
        <dbReference type="EMBL" id="KAK6140055.1"/>
    </source>
</evidence>
<evidence type="ECO:0000313" key="9">
    <source>
        <dbReference type="Proteomes" id="UP001318860"/>
    </source>
</evidence>
<evidence type="ECO:0000256" key="3">
    <source>
        <dbReference type="ARBA" id="ARBA00022676"/>
    </source>
</evidence>
<keyword evidence="3" id="KW-0808">Transferase</keyword>
<dbReference type="EMBL" id="JABTTQ020000349">
    <property type="protein sequence ID" value="KAK6140055.1"/>
    <property type="molecule type" value="Genomic_DNA"/>
</dbReference>
<dbReference type="InterPro" id="IPR004263">
    <property type="entry name" value="Exostosin"/>
</dbReference>
<name>A0ABR0W0L4_REHGL</name>
<dbReference type="Proteomes" id="UP001318860">
    <property type="component" value="Unassembled WGS sequence"/>
</dbReference>
<comment type="subcellular location">
    <subcellularLocation>
        <location evidence="1">Golgi apparatus membrane</location>
        <topology evidence="1">Single-pass type II membrane protein</topology>
    </subcellularLocation>
</comment>
<feature type="compositionally biased region" description="Gly residues" evidence="6">
    <location>
        <begin position="59"/>
        <end position="72"/>
    </location>
</feature>
<keyword evidence="4" id="KW-0735">Signal-anchor</keyword>
<comment type="caution">
    <text evidence="8">The sequence shown here is derived from an EMBL/GenBank/DDBJ whole genome shotgun (WGS) entry which is preliminary data.</text>
</comment>
<organism evidence="8 9">
    <name type="scientific">Rehmannia glutinosa</name>
    <name type="common">Chinese foxglove</name>
    <dbReference type="NCBI Taxonomy" id="99300"/>
    <lineage>
        <taxon>Eukaryota</taxon>
        <taxon>Viridiplantae</taxon>
        <taxon>Streptophyta</taxon>
        <taxon>Embryophyta</taxon>
        <taxon>Tracheophyta</taxon>
        <taxon>Spermatophyta</taxon>
        <taxon>Magnoliopsida</taxon>
        <taxon>eudicotyledons</taxon>
        <taxon>Gunneridae</taxon>
        <taxon>Pentapetalae</taxon>
        <taxon>asterids</taxon>
        <taxon>lamiids</taxon>
        <taxon>Lamiales</taxon>
        <taxon>Orobanchaceae</taxon>
        <taxon>Rehmannieae</taxon>
        <taxon>Rehmannia</taxon>
    </lineage>
</organism>
<evidence type="ECO:0000256" key="1">
    <source>
        <dbReference type="ARBA" id="ARBA00004323"/>
    </source>
</evidence>
<feature type="region of interest" description="Disordered" evidence="6">
    <location>
        <begin position="50"/>
        <end position="96"/>
    </location>
</feature>
<comment type="similarity">
    <text evidence="2">Belongs to the glycosyltransferase 47 family.</text>
</comment>
<evidence type="ECO:0000256" key="4">
    <source>
        <dbReference type="ARBA" id="ARBA00022968"/>
    </source>
</evidence>
<keyword evidence="4" id="KW-0812">Transmembrane</keyword>
<protein>
    <recommendedName>
        <fullName evidence="7">Exostosin GT47 domain-containing protein</fullName>
    </recommendedName>
</protein>
<proteinExistence type="inferred from homology"/>
<keyword evidence="3" id="KW-0328">Glycosyltransferase</keyword>
<sequence length="406" mass="45739">MSILPLNLQIFLLPTVGEVKVIARFKPRKAEFKSFRGLGPTEFQDNVGEVVTNSSSSGSGEGFGAQFHGGGAPPATTATEDQLPVMENEKSARYSKKHSNLDNLEIVEASLSQARSTIQEAQRNNETSYDPDYVPEGPFYRNAIAFHRSYLEMEKLFKIYVYEDGDPPLFHYSKSMGILGIEGILIHQIEISKFRTRDSGKAHVYFIPLSVQSIATYAYVRHNRAWSPLQNIARDYVKLISTKYPYWNRTLGRDHFILGCHDWTPTISHGVPDLYKNSIRVLCNANTSEGFKPSTDVSMPEIYLPDGTMEGLIGGPPPSERSVLVFYAGGVHGYIRQVLMDQWKDKDPDVQIHEYLPKGMSYYGMFRKSKYCICPSGWEVASPRMVKRYTWGAFGASQGPLCETVR</sequence>
<keyword evidence="9" id="KW-1185">Reference proteome</keyword>
<feature type="domain" description="Exostosin GT47" evidence="7">
    <location>
        <begin position="154"/>
        <end position="386"/>
    </location>
</feature>
<dbReference type="PANTHER" id="PTHR11062">
    <property type="entry name" value="EXOSTOSIN HEPARAN SULFATE GLYCOSYLTRANSFERASE -RELATED"/>
    <property type="match status" value="1"/>
</dbReference>
<dbReference type="PANTHER" id="PTHR11062:SF247">
    <property type="entry name" value="EXOSTOSIN GT47 DOMAIN-CONTAINING PROTEIN"/>
    <property type="match status" value="1"/>
</dbReference>
<gene>
    <name evidence="8" type="ORF">DH2020_026190</name>
</gene>
<evidence type="ECO:0000256" key="2">
    <source>
        <dbReference type="ARBA" id="ARBA00010271"/>
    </source>
</evidence>
<reference evidence="8 9" key="1">
    <citation type="journal article" date="2021" name="Comput. Struct. Biotechnol. J.">
        <title>De novo genome assembly of the potent medicinal plant Rehmannia glutinosa using nanopore technology.</title>
        <authorList>
            <person name="Ma L."/>
            <person name="Dong C."/>
            <person name="Song C."/>
            <person name="Wang X."/>
            <person name="Zheng X."/>
            <person name="Niu Y."/>
            <person name="Chen S."/>
            <person name="Feng W."/>
        </authorList>
    </citation>
    <scope>NUCLEOTIDE SEQUENCE [LARGE SCALE GENOMIC DNA]</scope>
    <source>
        <strain evidence="8">DH-2019</strain>
    </source>
</reference>
<dbReference type="Pfam" id="PF03016">
    <property type="entry name" value="Exostosin_GT47"/>
    <property type="match status" value="1"/>
</dbReference>
<accession>A0ABR0W0L4</accession>
<evidence type="ECO:0000256" key="5">
    <source>
        <dbReference type="ARBA" id="ARBA00023034"/>
    </source>
</evidence>
<evidence type="ECO:0000256" key="6">
    <source>
        <dbReference type="SAM" id="MobiDB-lite"/>
    </source>
</evidence>
<evidence type="ECO:0000259" key="7">
    <source>
        <dbReference type="Pfam" id="PF03016"/>
    </source>
</evidence>
<dbReference type="InterPro" id="IPR040911">
    <property type="entry name" value="Exostosin_GT47"/>
</dbReference>